<organism evidence="7 8">
    <name type="scientific">Vermiconidia calcicola</name>
    <dbReference type="NCBI Taxonomy" id="1690605"/>
    <lineage>
        <taxon>Eukaryota</taxon>
        <taxon>Fungi</taxon>
        <taxon>Dikarya</taxon>
        <taxon>Ascomycota</taxon>
        <taxon>Pezizomycotina</taxon>
        <taxon>Dothideomycetes</taxon>
        <taxon>Dothideomycetidae</taxon>
        <taxon>Mycosphaerellales</taxon>
        <taxon>Extremaceae</taxon>
        <taxon>Vermiconidia</taxon>
    </lineage>
</organism>
<keyword evidence="8" id="KW-1185">Reference proteome</keyword>
<sequence length="842" mass="93564">MARVQVEAQSVIAPNQTDANAPRKRRKRAPAAGAADDCFTCVTRNLQCDRRRPYCSKCLDDGHDCGGYKTQLTWGNGVASRGKLRGLSLPIAGAEKNTTPPSPTRLRTRPPQQRQTPRPRAGSQQTLFSEPQSGPTLSAHGSNPASKSNAGPQFHQSNSPFSFSAPFTTSNWTPPTATAPAPTAIKIETAHTAYPTASSASLTSPLDGYNFPTGFKSNITYSGETSPGSFSATSPESTHFGRVLSHGSIGASNSLSGYPISPRIPSPYDTAFSDQGQFSVYPNQKSSFVRSDPYVQLPQHLEPLLEQGHNPVVEEGIEEIKRDEYDDDCAVVDDDLTVGLPRFTFDYNLSIPPFAGMSAIGATPRIQYLINYYSEVISPVIVAFDGPSNPFRTQILRLAASNDTLQHAIAALSASNLRRRRETGALSTGKTDPARRSSIAHMTLTNESWEDSRILSRQEQACEEALHKGMAIKSLNMQLADPVLRKDDSILATLLILCLFHICDSGVAKFQTQFAGVKKLLGMRQKELGLNTKEAKWFTRMFTWFDAMTATVNDREGQLQGHHLDVSALSDEDWALENLAGCDGQLFKTIAKLGRLNVLGQGKPVEESPTLVSRPLPQTPYALNLDYSDFDGNGWMQMLEDEHLFSEKTSDPDVKEQFWREWREVRQSLQTWQLDTTMFDRSSPEAPLLTPEQRVDLANISESFRYSALLYTERLANPTVPSTDTSIRFWVQKCLTYIKAVKSDVYLLWPLFITGSECVDEADRNVIRERCLDIQKDSGFLNNKSSLELLEKVWRRYDEKRGRNSPQSGSSHDMEHDRGHETGFRFTTIMRMEGNGGEYIVV</sequence>
<evidence type="ECO:0000313" key="7">
    <source>
        <dbReference type="EMBL" id="KAK5539552.1"/>
    </source>
</evidence>
<evidence type="ECO:0000256" key="1">
    <source>
        <dbReference type="ARBA" id="ARBA00023015"/>
    </source>
</evidence>
<feature type="region of interest" description="Disordered" evidence="5">
    <location>
        <begin position="800"/>
        <end position="819"/>
    </location>
</feature>
<evidence type="ECO:0000256" key="3">
    <source>
        <dbReference type="ARBA" id="ARBA00023163"/>
    </source>
</evidence>
<feature type="domain" description="Zn(2)-C6 fungal-type" evidence="6">
    <location>
        <begin position="37"/>
        <end position="65"/>
    </location>
</feature>
<dbReference type="PANTHER" id="PTHR31069">
    <property type="entry name" value="OLEATE-ACTIVATED TRANSCRIPTION FACTOR 1-RELATED"/>
    <property type="match status" value="1"/>
</dbReference>
<keyword evidence="2" id="KW-0238">DNA-binding</keyword>
<name>A0AAV9QBB6_9PEZI</name>
<keyword evidence="1" id="KW-0805">Transcription regulation</keyword>
<keyword evidence="3" id="KW-0804">Transcription</keyword>
<reference evidence="7 8" key="1">
    <citation type="submission" date="2023-06" db="EMBL/GenBank/DDBJ databases">
        <title>Black Yeasts Isolated from many extreme environments.</title>
        <authorList>
            <person name="Coleine C."/>
            <person name="Stajich J.E."/>
            <person name="Selbmann L."/>
        </authorList>
    </citation>
    <scope>NUCLEOTIDE SEQUENCE [LARGE SCALE GENOMIC DNA]</scope>
    <source>
        <strain evidence="7 8">CCFEE 5887</strain>
    </source>
</reference>
<dbReference type="GO" id="GO:0008270">
    <property type="term" value="F:zinc ion binding"/>
    <property type="evidence" value="ECO:0007669"/>
    <property type="project" value="InterPro"/>
</dbReference>
<keyword evidence="4" id="KW-0539">Nucleus</keyword>
<dbReference type="EMBL" id="JAXLQG010000005">
    <property type="protein sequence ID" value="KAK5539552.1"/>
    <property type="molecule type" value="Genomic_DNA"/>
</dbReference>
<dbReference type="AlphaFoldDB" id="A0AAV9QBB6"/>
<accession>A0AAV9QBB6</accession>
<dbReference type="Pfam" id="PF11951">
    <property type="entry name" value="Fungal_trans_2"/>
    <property type="match status" value="1"/>
</dbReference>
<proteinExistence type="predicted"/>
<evidence type="ECO:0000313" key="8">
    <source>
        <dbReference type="Proteomes" id="UP001345827"/>
    </source>
</evidence>
<dbReference type="InterPro" id="IPR021858">
    <property type="entry name" value="Fun_TF"/>
</dbReference>
<evidence type="ECO:0000256" key="5">
    <source>
        <dbReference type="SAM" id="MobiDB-lite"/>
    </source>
</evidence>
<dbReference type="InterPro" id="IPR050675">
    <property type="entry name" value="OAF3"/>
</dbReference>
<dbReference type="Proteomes" id="UP001345827">
    <property type="component" value="Unassembled WGS sequence"/>
</dbReference>
<dbReference type="GO" id="GO:0003677">
    <property type="term" value="F:DNA binding"/>
    <property type="evidence" value="ECO:0007669"/>
    <property type="project" value="UniProtKB-KW"/>
</dbReference>
<dbReference type="InterPro" id="IPR036864">
    <property type="entry name" value="Zn2-C6_fun-type_DNA-bd_sf"/>
</dbReference>
<dbReference type="PROSITE" id="PS50048">
    <property type="entry name" value="ZN2_CY6_FUNGAL_2"/>
    <property type="match status" value="1"/>
</dbReference>
<evidence type="ECO:0000256" key="2">
    <source>
        <dbReference type="ARBA" id="ARBA00023125"/>
    </source>
</evidence>
<gene>
    <name evidence="7" type="ORF">LTR25_003255</name>
</gene>
<dbReference type="PANTHER" id="PTHR31069:SF28">
    <property type="entry name" value="ZN(II)2CYS6 TRANSCRIPTION FACTOR (EUROFUNG)"/>
    <property type="match status" value="1"/>
</dbReference>
<comment type="caution">
    <text evidence="7">The sequence shown here is derived from an EMBL/GenBank/DDBJ whole genome shotgun (WGS) entry which is preliminary data.</text>
</comment>
<feature type="compositionally biased region" description="Polar residues" evidence="5">
    <location>
        <begin position="122"/>
        <end position="156"/>
    </location>
</feature>
<feature type="region of interest" description="Disordered" evidence="5">
    <location>
        <begin position="1"/>
        <end position="32"/>
    </location>
</feature>
<dbReference type="InterPro" id="IPR001138">
    <property type="entry name" value="Zn2Cys6_DnaBD"/>
</dbReference>
<evidence type="ECO:0000259" key="6">
    <source>
        <dbReference type="PROSITE" id="PS50048"/>
    </source>
</evidence>
<feature type="region of interest" description="Disordered" evidence="5">
    <location>
        <begin position="88"/>
        <end position="167"/>
    </location>
</feature>
<feature type="compositionally biased region" description="Low complexity" evidence="5">
    <location>
        <begin position="157"/>
        <end position="167"/>
    </location>
</feature>
<dbReference type="GO" id="GO:0000981">
    <property type="term" value="F:DNA-binding transcription factor activity, RNA polymerase II-specific"/>
    <property type="evidence" value="ECO:0007669"/>
    <property type="project" value="InterPro"/>
</dbReference>
<evidence type="ECO:0000256" key="4">
    <source>
        <dbReference type="ARBA" id="ARBA00023242"/>
    </source>
</evidence>
<dbReference type="SUPFAM" id="SSF57701">
    <property type="entry name" value="Zn2/Cys6 DNA-binding domain"/>
    <property type="match status" value="1"/>
</dbReference>
<protein>
    <recommendedName>
        <fullName evidence="6">Zn(2)-C6 fungal-type domain-containing protein</fullName>
    </recommendedName>
</protein>
<feature type="compositionally biased region" description="Low complexity" evidence="5">
    <location>
        <begin position="109"/>
        <end position="120"/>
    </location>
</feature>